<evidence type="ECO:0000313" key="7">
    <source>
        <dbReference type="Proteomes" id="UP000019222"/>
    </source>
</evidence>
<dbReference type="HOGENOM" id="CLU_114454_0_0_11"/>
<dbReference type="eggNOG" id="COG3281">
    <property type="taxonomic scope" value="Bacteria"/>
</dbReference>
<dbReference type="AlphaFoldDB" id="W5XXW7"/>
<reference evidence="6 7" key="1">
    <citation type="submission" date="2013-02" db="EMBL/GenBank/DDBJ databases">
        <title>The complete genome sequence of Corynebacterium vitaeruminis DSM 20294.</title>
        <authorList>
            <person name="Ruckert C."/>
            <person name="Albersmeier A."/>
            <person name="Kalinowski J."/>
        </authorList>
    </citation>
    <scope>NUCLEOTIDE SEQUENCE [LARGE SCALE GENOMIC DNA]</scope>
    <source>
        <strain evidence="7">ATCC 10234</strain>
    </source>
</reference>
<dbReference type="NCBIfam" id="NF047743">
    <property type="entry name" value="CG0192_fam"/>
    <property type="match status" value="1"/>
</dbReference>
<evidence type="ECO:0000313" key="6">
    <source>
        <dbReference type="EMBL" id="AHI21529.1"/>
    </source>
</evidence>
<dbReference type="InterPro" id="IPR040999">
    <property type="entry name" value="Mak_N_cap"/>
</dbReference>
<dbReference type="EMBL" id="CP004353">
    <property type="protein sequence ID" value="AHI21529.1"/>
    <property type="molecule type" value="Genomic_DNA"/>
</dbReference>
<feature type="domain" description="Maltokinase N-terminal cap" evidence="5">
    <location>
        <begin position="27"/>
        <end position="94"/>
    </location>
</feature>
<dbReference type="RefSeq" id="WP_025251602.1">
    <property type="nucleotide sequence ID" value="NZ_CP004353.1"/>
</dbReference>
<evidence type="ECO:0000256" key="1">
    <source>
        <dbReference type="ARBA" id="ARBA00022679"/>
    </source>
</evidence>
<evidence type="ECO:0000256" key="4">
    <source>
        <dbReference type="ARBA" id="ARBA00022840"/>
    </source>
</evidence>
<keyword evidence="7" id="KW-1185">Reference proteome</keyword>
<organism evidence="6 7">
    <name type="scientific">Corynebacterium vitaeruminis DSM 20294</name>
    <dbReference type="NCBI Taxonomy" id="1224164"/>
    <lineage>
        <taxon>Bacteria</taxon>
        <taxon>Bacillati</taxon>
        <taxon>Actinomycetota</taxon>
        <taxon>Actinomycetes</taxon>
        <taxon>Mycobacteriales</taxon>
        <taxon>Corynebacteriaceae</taxon>
        <taxon>Corynebacterium</taxon>
    </lineage>
</organism>
<keyword evidence="1" id="KW-0808">Transferase</keyword>
<sequence>MARKEAKIEQATLTPTKQEVANKWLGGFRHIGSYRLVDPEGEVGIEALIGFDADDRLIQIPFSYRSKELDPHHTLGTIEHSVLGTRYVSNALGDPVAVAEFIRTIVDGGQGATFSNGTQPALEIQGSGQREGDPALEIGEVTLREVTRQRAVGWAKVNGKNRGFILRMPQILVPEWHLSRGHSVSPLRITGHTPDDPAHPLVVAELGWTDLPR</sequence>
<dbReference type="STRING" id="1224164.B843_00665"/>
<dbReference type="Proteomes" id="UP000019222">
    <property type="component" value="Chromosome"/>
</dbReference>
<protein>
    <recommendedName>
        <fullName evidence="5">Maltokinase N-terminal cap domain-containing protein</fullName>
    </recommendedName>
</protein>
<dbReference type="KEGG" id="cvt:B843_00665"/>
<evidence type="ECO:0000256" key="2">
    <source>
        <dbReference type="ARBA" id="ARBA00022741"/>
    </source>
</evidence>
<keyword evidence="2" id="KW-0547">Nucleotide-binding</keyword>
<keyword evidence="3" id="KW-0418">Kinase</keyword>
<dbReference type="GO" id="GO:0005524">
    <property type="term" value="F:ATP binding"/>
    <property type="evidence" value="ECO:0007669"/>
    <property type="project" value="UniProtKB-KW"/>
</dbReference>
<dbReference type="GO" id="GO:0016301">
    <property type="term" value="F:kinase activity"/>
    <property type="evidence" value="ECO:0007669"/>
    <property type="project" value="UniProtKB-KW"/>
</dbReference>
<proteinExistence type="predicted"/>
<name>W5XXW7_9CORY</name>
<dbReference type="Pfam" id="PF18085">
    <property type="entry name" value="Mak_N_cap"/>
    <property type="match status" value="1"/>
</dbReference>
<gene>
    <name evidence="6" type="ORF">B843_00665</name>
</gene>
<evidence type="ECO:0000256" key="3">
    <source>
        <dbReference type="ARBA" id="ARBA00022777"/>
    </source>
</evidence>
<keyword evidence="4" id="KW-0067">ATP-binding</keyword>
<evidence type="ECO:0000259" key="5">
    <source>
        <dbReference type="Pfam" id="PF18085"/>
    </source>
</evidence>
<accession>W5XXW7</accession>
<dbReference type="PATRIC" id="fig|1224164.3.peg.133"/>